<keyword evidence="3" id="KW-0808">Transferase</keyword>
<sequence length="786" mass="87881">MDHVDVPDTDGLSVLEVEDLYNAALEEVQKACDVSERQRCGQRLAVIAKALRAAKRKPLEKTQRTEWSAYPEPVTLPRCPDDARYVKSFSTEVADLPAAQHFFHEYGFVVFRDVLTAPECEATVAEIWRSLEERTPGLERHDSESWSLLSSERYGLPEEQAVFTPQIVANRQNDRVYAALDAVLPRMSGIEDFDSPHPDPNSVVVTQDRWCIYRPAGDDASARTAENLHLDVNPWTYAGLKPTEIEDLRYGMTIAGDHRFPLQDFRAELTAVQGRGSSTGEHVQGVLNLLDNLEEDGGTRVVPGFHRCFMPWLRALGDMESNLAQSGQHDNWVLRRAAGGGSFKFSNLDRIHQLSRRIPMRAGSFLLWNQLLVHGSCANNSANFRIAQFITGFRAGEMSPGRSWARAAAVQRHNSGLLLRPLAPHVFGEARGTEGTEGTAGPADGRSFARSEREHLAVEQVLQTSKGHPEAILKAFEDFHVQCKPLLHVGPMKGTYLDHAVQRSSPSLVLELGSYLGYSAVRIARLLDEGALLYTIDENADNAARAEAVLRHAGLSNAVVLHGTLEGLQSQLPRPVDLVFLDHSKALYLEEIHRLEEWGFIKSYKLRLRIRPLCSRRWSLLLGILLGLSRWNRTISGQRKSTGYVPKGIFGRLPDRRSERVRSWNLGAALPAEKPASIDLRAKLRDWACHFVAESSTLRRDVTEAANVIMKPRLLVGSSRKFVDFMAAGALACGFYRFCEFNVRQKDADAKAKESYRLMAERAEQLLEGPTREEVISVLREAVDAQ</sequence>
<proteinExistence type="inferred from homology"/>
<keyword evidence="2" id="KW-0489">Methyltransferase</keyword>
<dbReference type="InterPro" id="IPR029063">
    <property type="entry name" value="SAM-dependent_MTases_sf"/>
</dbReference>
<dbReference type="SUPFAM" id="SSF51197">
    <property type="entry name" value="Clavaminate synthase-like"/>
    <property type="match status" value="1"/>
</dbReference>
<name>A0ABP0LU99_9DINO</name>
<keyword evidence="5" id="KW-0128">Catecholamine metabolism</keyword>
<dbReference type="CDD" id="cd02440">
    <property type="entry name" value="AdoMet_MTases"/>
    <property type="match status" value="1"/>
</dbReference>
<accession>A0ABP0LU99</accession>
<evidence type="ECO:0000313" key="8">
    <source>
        <dbReference type="Proteomes" id="UP001642484"/>
    </source>
</evidence>
<gene>
    <name evidence="7" type="ORF">CCMP2556_LOCUS22733</name>
</gene>
<dbReference type="Proteomes" id="UP001642484">
    <property type="component" value="Unassembled WGS sequence"/>
</dbReference>
<evidence type="ECO:0000313" key="7">
    <source>
        <dbReference type="EMBL" id="CAK9042809.1"/>
    </source>
</evidence>
<evidence type="ECO:0000256" key="3">
    <source>
        <dbReference type="ARBA" id="ARBA00022679"/>
    </source>
</evidence>
<evidence type="ECO:0000256" key="5">
    <source>
        <dbReference type="ARBA" id="ARBA00022939"/>
    </source>
</evidence>
<evidence type="ECO:0000256" key="4">
    <source>
        <dbReference type="ARBA" id="ARBA00022691"/>
    </source>
</evidence>
<dbReference type="EMBL" id="CAXAMN010014224">
    <property type="protein sequence ID" value="CAK9042809.1"/>
    <property type="molecule type" value="Genomic_DNA"/>
</dbReference>
<dbReference type="InterPro" id="IPR008775">
    <property type="entry name" value="Phytyl_CoA_dOase-like"/>
</dbReference>
<dbReference type="SUPFAM" id="SSF53335">
    <property type="entry name" value="S-adenosyl-L-methionine-dependent methyltransferases"/>
    <property type="match status" value="1"/>
</dbReference>
<dbReference type="PANTHER" id="PTHR43836">
    <property type="entry name" value="CATECHOL O-METHYLTRANSFERASE 1-RELATED"/>
    <property type="match status" value="1"/>
</dbReference>
<dbReference type="Pfam" id="PF13578">
    <property type="entry name" value="Methyltransf_24"/>
    <property type="match status" value="1"/>
</dbReference>
<dbReference type="EC" id="2.1.1.6" evidence="1"/>
<dbReference type="InterPro" id="IPR002935">
    <property type="entry name" value="SAM_O-MeTrfase"/>
</dbReference>
<keyword evidence="8" id="KW-1185">Reference proteome</keyword>
<dbReference type="Gene3D" id="2.60.120.620">
    <property type="entry name" value="q2cbj1_9rhob like domain"/>
    <property type="match status" value="1"/>
</dbReference>
<dbReference type="Pfam" id="PF05721">
    <property type="entry name" value="PhyH"/>
    <property type="match status" value="1"/>
</dbReference>
<evidence type="ECO:0000256" key="6">
    <source>
        <dbReference type="ARBA" id="ARBA00023453"/>
    </source>
</evidence>
<keyword evidence="4" id="KW-0949">S-adenosyl-L-methionine</keyword>
<dbReference type="Gene3D" id="3.40.50.150">
    <property type="entry name" value="Vaccinia Virus protein VP39"/>
    <property type="match status" value="1"/>
</dbReference>
<dbReference type="PROSITE" id="PS51682">
    <property type="entry name" value="SAM_OMT_I"/>
    <property type="match status" value="1"/>
</dbReference>
<evidence type="ECO:0000256" key="2">
    <source>
        <dbReference type="ARBA" id="ARBA00022603"/>
    </source>
</evidence>
<reference evidence="7 8" key="1">
    <citation type="submission" date="2024-02" db="EMBL/GenBank/DDBJ databases">
        <authorList>
            <person name="Chen Y."/>
            <person name="Shah S."/>
            <person name="Dougan E. K."/>
            <person name="Thang M."/>
            <person name="Chan C."/>
        </authorList>
    </citation>
    <scope>NUCLEOTIDE SEQUENCE [LARGE SCALE GENOMIC DNA]</scope>
</reference>
<comment type="caution">
    <text evidence="7">The sequence shown here is derived from an EMBL/GenBank/DDBJ whole genome shotgun (WGS) entry which is preliminary data.</text>
</comment>
<dbReference type="PANTHER" id="PTHR43836:SF2">
    <property type="entry name" value="CATECHOL O-METHYLTRANSFERASE 1-RELATED"/>
    <property type="match status" value="1"/>
</dbReference>
<evidence type="ECO:0000256" key="1">
    <source>
        <dbReference type="ARBA" id="ARBA00012880"/>
    </source>
</evidence>
<protein>
    <recommendedName>
        <fullName evidence="1">catechol O-methyltransferase</fullName>
        <ecNumber evidence="1">2.1.1.6</ecNumber>
    </recommendedName>
</protein>
<comment type="similarity">
    <text evidence="6">Belongs to the class I-like SAM-binding methyltransferase superfamily. Cation-dependent O-methyltransferase family.</text>
</comment>
<organism evidence="7 8">
    <name type="scientific">Durusdinium trenchii</name>
    <dbReference type="NCBI Taxonomy" id="1381693"/>
    <lineage>
        <taxon>Eukaryota</taxon>
        <taxon>Sar</taxon>
        <taxon>Alveolata</taxon>
        <taxon>Dinophyceae</taxon>
        <taxon>Suessiales</taxon>
        <taxon>Symbiodiniaceae</taxon>
        <taxon>Durusdinium</taxon>
    </lineage>
</organism>